<dbReference type="InterPro" id="IPR001789">
    <property type="entry name" value="Sig_transdc_resp-reg_receiver"/>
</dbReference>
<dbReference type="RefSeq" id="WP_229201512.1">
    <property type="nucleotide sequence ID" value="NZ_QGGO01000012.1"/>
</dbReference>
<dbReference type="PROSITE" id="PS50110">
    <property type="entry name" value="RESPONSE_REGULATORY"/>
    <property type="match status" value="1"/>
</dbReference>
<dbReference type="Pfam" id="PF00072">
    <property type="entry name" value="Response_reg"/>
    <property type="match status" value="1"/>
</dbReference>
<dbReference type="Proteomes" id="UP000245489">
    <property type="component" value="Unassembled WGS sequence"/>
</dbReference>
<sequence length="268" mass="31520">MANRKPYSPRAGNRHYQDLSPVKQMTKKIKTILVDDERLARQELKYLLQEYPDIQIIDEAENVDEALEKIHRLQPDLIFLDIEMPEKNGFDLLTDLEYVPKVVFVTAYNQYAIQAFESEAMDYLLKPMKSDRLARTIEKVRADIQQHRITEAVSEGRLPPQKRIFLKDGEKCYFVRLTEIYMIESVGNYCRFHFGTSRPMIHRSLNKIQERLDPHIFFRANRQQIINTEYIADIESYYKGGMKVVLTNGIELEISTRNSVAFKEMMGM</sequence>
<dbReference type="Pfam" id="PF04397">
    <property type="entry name" value="LytTR"/>
    <property type="match status" value="1"/>
</dbReference>
<dbReference type="EMBL" id="QGGO01000012">
    <property type="protein sequence ID" value="PWK26407.1"/>
    <property type="molecule type" value="Genomic_DNA"/>
</dbReference>
<keyword evidence="5" id="KW-1185">Reference proteome</keyword>
<dbReference type="GO" id="GO:0000156">
    <property type="term" value="F:phosphorelay response regulator activity"/>
    <property type="evidence" value="ECO:0007669"/>
    <property type="project" value="InterPro"/>
</dbReference>
<evidence type="ECO:0000313" key="5">
    <source>
        <dbReference type="Proteomes" id="UP000245489"/>
    </source>
</evidence>
<feature type="domain" description="HTH LytTR-type" evidence="3">
    <location>
        <begin position="164"/>
        <end position="268"/>
    </location>
</feature>
<name>A0A316E6R2_9BACT</name>
<gene>
    <name evidence="4" type="ORF">LV89_02578</name>
</gene>
<dbReference type="SUPFAM" id="SSF52172">
    <property type="entry name" value="CheY-like"/>
    <property type="match status" value="1"/>
</dbReference>
<dbReference type="SMART" id="SM00448">
    <property type="entry name" value="REC"/>
    <property type="match status" value="1"/>
</dbReference>
<reference evidence="4 5" key="1">
    <citation type="submission" date="2018-05" db="EMBL/GenBank/DDBJ databases">
        <title>Genomic Encyclopedia of Archaeal and Bacterial Type Strains, Phase II (KMG-II): from individual species to whole genera.</title>
        <authorList>
            <person name="Goeker M."/>
        </authorList>
    </citation>
    <scope>NUCLEOTIDE SEQUENCE [LARGE SCALE GENOMIC DNA]</scope>
    <source>
        <strain evidence="4 5">DSM 22214</strain>
    </source>
</reference>
<dbReference type="CDD" id="cd17532">
    <property type="entry name" value="REC_LytTR_AlgR-like"/>
    <property type="match status" value="1"/>
</dbReference>
<accession>A0A316E6R2</accession>
<protein>
    <submittedName>
        <fullName evidence="4">LytTR family two component transcriptional regulator</fullName>
    </submittedName>
</protein>
<evidence type="ECO:0000313" key="4">
    <source>
        <dbReference type="EMBL" id="PWK26407.1"/>
    </source>
</evidence>
<evidence type="ECO:0000259" key="3">
    <source>
        <dbReference type="PROSITE" id="PS50930"/>
    </source>
</evidence>
<dbReference type="AlphaFoldDB" id="A0A316E6R2"/>
<feature type="modified residue" description="4-aspartylphosphate" evidence="1">
    <location>
        <position position="81"/>
    </location>
</feature>
<dbReference type="PANTHER" id="PTHR37299:SF1">
    <property type="entry name" value="STAGE 0 SPORULATION PROTEIN A HOMOLOG"/>
    <property type="match status" value="1"/>
</dbReference>
<dbReference type="SMART" id="SM00850">
    <property type="entry name" value="LytTR"/>
    <property type="match status" value="1"/>
</dbReference>
<evidence type="ECO:0000259" key="2">
    <source>
        <dbReference type="PROSITE" id="PS50110"/>
    </source>
</evidence>
<dbReference type="InterPro" id="IPR046947">
    <property type="entry name" value="LytR-like"/>
</dbReference>
<dbReference type="InterPro" id="IPR007492">
    <property type="entry name" value="LytTR_DNA-bd_dom"/>
</dbReference>
<dbReference type="GO" id="GO:0003677">
    <property type="term" value="F:DNA binding"/>
    <property type="evidence" value="ECO:0007669"/>
    <property type="project" value="InterPro"/>
</dbReference>
<dbReference type="Gene3D" id="2.40.50.1020">
    <property type="entry name" value="LytTr DNA-binding domain"/>
    <property type="match status" value="1"/>
</dbReference>
<organism evidence="4 5">
    <name type="scientific">Arcicella aurantiaca</name>
    <dbReference type="NCBI Taxonomy" id="591202"/>
    <lineage>
        <taxon>Bacteria</taxon>
        <taxon>Pseudomonadati</taxon>
        <taxon>Bacteroidota</taxon>
        <taxon>Cytophagia</taxon>
        <taxon>Cytophagales</taxon>
        <taxon>Flectobacillaceae</taxon>
        <taxon>Arcicella</taxon>
    </lineage>
</organism>
<evidence type="ECO:0000256" key="1">
    <source>
        <dbReference type="PROSITE-ProRule" id="PRU00169"/>
    </source>
</evidence>
<dbReference type="PROSITE" id="PS50930">
    <property type="entry name" value="HTH_LYTTR"/>
    <property type="match status" value="1"/>
</dbReference>
<comment type="caution">
    <text evidence="4">The sequence shown here is derived from an EMBL/GenBank/DDBJ whole genome shotgun (WGS) entry which is preliminary data.</text>
</comment>
<dbReference type="Gene3D" id="3.40.50.2300">
    <property type="match status" value="1"/>
</dbReference>
<dbReference type="InterPro" id="IPR011006">
    <property type="entry name" value="CheY-like_superfamily"/>
</dbReference>
<proteinExistence type="predicted"/>
<keyword evidence="1" id="KW-0597">Phosphoprotein</keyword>
<feature type="domain" description="Response regulatory" evidence="2">
    <location>
        <begin position="30"/>
        <end position="141"/>
    </location>
</feature>
<dbReference type="PANTHER" id="PTHR37299">
    <property type="entry name" value="TRANSCRIPTIONAL REGULATOR-RELATED"/>
    <property type="match status" value="1"/>
</dbReference>